<protein>
    <recommendedName>
        <fullName evidence="1">FHOD1 N-terminal GTPase-binding domain-containing protein</fullName>
    </recommendedName>
</protein>
<organism evidence="2 3">
    <name type="scientific">Oryzias latipes</name>
    <name type="common">Japanese rice fish</name>
    <name type="synonym">Japanese killifish</name>
    <dbReference type="NCBI Taxonomy" id="8090"/>
    <lineage>
        <taxon>Eukaryota</taxon>
        <taxon>Metazoa</taxon>
        <taxon>Chordata</taxon>
        <taxon>Craniata</taxon>
        <taxon>Vertebrata</taxon>
        <taxon>Euteleostomi</taxon>
        <taxon>Actinopterygii</taxon>
        <taxon>Neopterygii</taxon>
        <taxon>Teleostei</taxon>
        <taxon>Neoteleostei</taxon>
        <taxon>Acanthomorphata</taxon>
        <taxon>Ovalentaria</taxon>
        <taxon>Atherinomorphae</taxon>
        <taxon>Beloniformes</taxon>
        <taxon>Adrianichthyidae</taxon>
        <taxon>Oryziinae</taxon>
        <taxon>Oryzias</taxon>
    </lineage>
</organism>
<accession>A0A3P9JB64</accession>
<dbReference type="Proteomes" id="UP000265200">
    <property type="component" value="Chromosome 3"/>
</dbReference>
<dbReference type="Pfam" id="PF18382">
    <property type="entry name" value="Formin_GBD_N"/>
    <property type="match status" value="1"/>
</dbReference>
<evidence type="ECO:0000313" key="3">
    <source>
        <dbReference type="Proteomes" id="UP000265200"/>
    </source>
</evidence>
<dbReference type="InterPro" id="IPR041387">
    <property type="entry name" value="FHOD1_GBD_N"/>
</dbReference>
<reference evidence="2" key="3">
    <citation type="submission" date="2025-08" db="UniProtKB">
        <authorList>
            <consortium name="Ensembl"/>
        </authorList>
    </citation>
    <scope>IDENTIFICATION</scope>
    <source>
        <strain evidence="2">HSOK</strain>
    </source>
</reference>
<name>A0A3P9JB64_ORYLA</name>
<dbReference type="AlphaFoldDB" id="A0A3P9JB64"/>
<dbReference type="PANTHER" id="PTHR45920">
    <property type="entry name" value="FORMIN HOMOLOGY 2 DOMAIN CONTAINING, ISOFORM I"/>
    <property type="match status" value="1"/>
</dbReference>
<reference evidence="2" key="4">
    <citation type="submission" date="2025-09" db="UniProtKB">
        <authorList>
            <consortium name="Ensembl"/>
        </authorList>
    </citation>
    <scope>IDENTIFICATION</scope>
    <source>
        <strain evidence="2">HSOK</strain>
    </source>
</reference>
<dbReference type="Ensembl" id="ENSORLT00015032252.1">
    <property type="protein sequence ID" value="ENSORLP00015029286.1"/>
    <property type="gene ID" value="ENSORLG00015012353.1"/>
</dbReference>
<sequence>MLSCSEKFFPKSGLGFYFDRLQRKCGRALPFSWSSGTRLSFSSLLRAGRTRRRRSLCQRLAASSAMSTVTCRVQFLEDSDPFVCTNYPEPRRPPTVDLEENLPLSEQIPGIHKLLQAPHRLEDCTLQVSPGGHYLDLDLSLGEQRDELESFYDDVANGKKPLLILRTQLSVRVHCILGNYVCACKLYNSHGPDLRRALFSLKQLFQKRGSVSDLIS</sequence>
<evidence type="ECO:0000259" key="1">
    <source>
        <dbReference type="Pfam" id="PF18382"/>
    </source>
</evidence>
<dbReference type="InterPro" id="IPR011989">
    <property type="entry name" value="ARM-like"/>
</dbReference>
<feature type="domain" description="FHOD1 N-terminal GTPase-binding" evidence="1">
    <location>
        <begin position="70"/>
        <end position="154"/>
    </location>
</feature>
<dbReference type="PANTHER" id="PTHR45920:SF2">
    <property type="entry name" value="FH1_FH2 DOMAIN-CONTAINING PROTEIN 1"/>
    <property type="match status" value="1"/>
</dbReference>
<reference key="1">
    <citation type="journal article" date="2007" name="Nature">
        <title>The medaka draft genome and insights into vertebrate genome evolution.</title>
        <authorList>
            <person name="Kasahara M."/>
            <person name="Naruse K."/>
            <person name="Sasaki S."/>
            <person name="Nakatani Y."/>
            <person name="Qu W."/>
            <person name="Ahsan B."/>
            <person name="Yamada T."/>
            <person name="Nagayasu Y."/>
            <person name="Doi K."/>
            <person name="Kasai Y."/>
            <person name="Jindo T."/>
            <person name="Kobayashi D."/>
            <person name="Shimada A."/>
            <person name="Toyoda A."/>
            <person name="Kuroki Y."/>
            <person name="Fujiyama A."/>
            <person name="Sasaki T."/>
            <person name="Shimizu A."/>
            <person name="Asakawa S."/>
            <person name="Shimizu N."/>
            <person name="Hashimoto S."/>
            <person name="Yang J."/>
            <person name="Lee Y."/>
            <person name="Matsushima K."/>
            <person name="Sugano S."/>
            <person name="Sakaizumi M."/>
            <person name="Narita T."/>
            <person name="Ohishi K."/>
            <person name="Haga S."/>
            <person name="Ohta F."/>
            <person name="Nomoto H."/>
            <person name="Nogata K."/>
            <person name="Morishita T."/>
            <person name="Endo T."/>
            <person name="Shin-I T."/>
            <person name="Takeda H."/>
            <person name="Morishita S."/>
            <person name="Kohara Y."/>
        </authorList>
    </citation>
    <scope>NUCLEOTIDE SEQUENCE [LARGE SCALE GENOMIC DNA]</scope>
    <source>
        <strain>Hd-rR</strain>
    </source>
</reference>
<dbReference type="Gene3D" id="1.25.10.10">
    <property type="entry name" value="Leucine-rich Repeat Variant"/>
    <property type="match status" value="1"/>
</dbReference>
<reference evidence="2 3" key="2">
    <citation type="submission" date="2017-04" db="EMBL/GenBank/DDBJ databases">
        <title>CpG methylation of centromeres and impact of large insertions on vertebrate speciation.</title>
        <authorList>
            <person name="Ichikawa K."/>
            <person name="Yoshimura J."/>
            <person name="Morishita S."/>
        </authorList>
    </citation>
    <scope>NUCLEOTIDE SEQUENCE</scope>
    <source>
        <strain evidence="2 3">HSOK</strain>
    </source>
</reference>
<proteinExistence type="predicted"/>
<evidence type="ECO:0000313" key="2">
    <source>
        <dbReference type="Ensembl" id="ENSORLP00015029286.1"/>
    </source>
</evidence>